<dbReference type="Proteomes" id="UP001218188">
    <property type="component" value="Unassembled WGS sequence"/>
</dbReference>
<dbReference type="AlphaFoldDB" id="A0AAD6WK25"/>
<reference evidence="1" key="1">
    <citation type="submission" date="2023-03" db="EMBL/GenBank/DDBJ databases">
        <title>Massive genome expansion in bonnet fungi (Mycena s.s.) driven by repeated elements and novel gene families across ecological guilds.</title>
        <authorList>
            <consortium name="Lawrence Berkeley National Laboratory"/>
            <person name="Harder C.B."/>
            <person name="Miyauchi S."/>
            <person name="Viragh M."/>
            <person name="Kuo A."/>
            <person name="Thoen E."/>
            <person name="Andreopoulos B."/>
            <person name="Lu D."/>
            <person name="Skrede I."/>
            <person name="Drula E."/>
            <person name="Henrissat B."/>
            <person name="Morin E."/>
            <person name="Kohler A."/>
            <person name="Barry K."/>
            <person name="LaButti K."/>
            <person name="Morin E."/>
            <person name="Salamov A."/>
            <person name="Lipzen A."/>
            <person name="Mereny Z."/>
            <person name="Hegedus B."/>
            <person name="Baldrian P."/>
            <person name="Stursova M."/>
            <person name="Weitz H."/>
            <person name="Taylor A."/>
            <person name="Grigoriev I.V."/>
            <person name="Nagy L.G."/>
            <person name="Martin F."/>
            <person name="Kauserud H."/>
        </authorList>
    </citation>
    <scope>NUCLEOTIDE SEQUENCE</scope>
    <source>
        <strain evidence="1">CBHHK200</strain>
    </source>
</reference>
<evidence type="ECO:0000313" key="1">
    <source>
        <dbReference type="EMBL" id="KAJ7016178.1"/>
    </source>
</evidence>
<dbReference type="InterPro" id="IPR027417">
    <property type="entry name" value="P-loop_NTPase"/>
</dbReference>
<proteinExistence type="predicted"/>
<evidence type="ECO:0008006" key="3">
    <source>
        <dbReference type="Google" id="ProtNLM"/>
    </source>
</evidence>
<comment type="caution">
    <text evidence="1">The sequence shown here is derived from an EMBL/GenBank/DDBJ whole genome shotgun (WGS) entry which is preliminary data.</text>
</comment>
<sequence length="483" mass="54755">MSDETALRPRRQLPKVKFRVLIAGRANAGKTTILQRVCDTTESPETYRMVDGEHTKVESRTSHAPLHIVLMGEQIQLIPTSDRGEHNITDELEFSNHNGYVFHDSCGLENGSTKELKTLQDFVRKHAEKKTLREQLHVIWYCIPMDDHRPGLNVDPLHALQIDNNVPVIAVFTKLDAFRRNTRMDLEDDEQAGDDLDRLTNQRCEEIFQRECLDKIGDTTPFVLLEGMNDPAAHCDELIQTTAEALNSGTVTLMLLAVQTKNLELSVQRAVQKSLEVFNLKPPVLMTGGFMKKIKKSVTKALARAPSKSLKVEDFGVRDQWLYYLYYAYAVDPARTVDDLDDLNDVDLLDLDRTVSQTQHLLHCTALTLMRLVPDQRKHTRPLRDSLLRFAENLQNHAALIAVVRYATITYINMQISADDALNEAYRQAPNVLPMLSEWITSSTAQADDIVAFIISMPCLLHAKVKGWDSQTTYSSAIRVDFT</sequence>
<name>A0AAD6WK25_9AGAR</name>
<protein>
    <recommendedName>
        <fullName evidence="3">G domain-containing protein</fullName>
    </recommendedName>
</protein>
<gene>
    <name evidence="1" type="ORF">C8F04DRAFT_1203079</name>
</gene>
<dbReference type="EMBL" id="JARJCM010000573">
    <property type="protein sequence ID" value="KAJ7016178.1"/>
    <property type="molecule type" value="Genomic_DNA"/>
</dbReference>
<evidence type="ECO:0000313" key="2">
    <source>
        <dbReference type="Proteomes" id="UP001218188"/>
    </source>
</evidence>
<keyword evidence="2" id="KW-1185">Reference proteome</keyword>
<dbReference type="Gene3D" id="3.40.50.300">
    <property type="entry name" value="P-loop containing nucleotide triphosphate hydrolases"/>
    <property type="match status" value="1"/>
</dbReference>
<organism evidence="1 2">
    <name type="scientific">Mycena alexandri</name>
    <dbReference type="NCBI Taxonomy" id="1745969"/>
    <lineage>
        <taxon>Eukaryota</taxon>
        <taxon>Fungi</taxon>
        <taxon>Dikarya</taxon>
        <taxon>Basidiomycota</taxon>
        <taxon>Agaricomycotina</taxon>
        <taxon>Agaricomycetes</taxon>
        <taxon>Agaricomycetidae</taxon>
        <taxon>Agaricales</taxon>
        <taxon>Marasmiineae</taxon>
        <taxon>Mycenaceae</taxon>
        <taxon>Mycena</taxon>
    </lineage>
</organism>
<dbReference type="SUPFAM" id="SSF52540">
    <property type="entry name" value="P-loop containing nucleoside triphosphate hydrolases"/>
    <property type="match status" value="1"/>
</dbReference>
<accession>A0AAD6WK25</accession>